<dbReference type="AlphaFoldDB" id="A0A4Z0PKM5"/>
<reference evidence="12 13" key="1">
    <citation type="submission" date="2019-04" db="EMBL/GenBank/DDBJ databases">
        <authorList>
            <person name="Feng G."/>
            <person name="Zhang J."/>
            <person name="Zhu H."/>
        </authorList>
    </citation>
    <scope>NUCLEOTIDE SEQUENCE [LARGE SCALE GENOMIC DNA]</scope>
    <source>
        <strain evidence="12 13">JCM 17223</strain>
    </source>
</reference>
<dbReference type="SUPFAM" id="SSF56672">
    <property type="entry name" value="DNA/RNA polymerases"/>
    <property type="match status" value="1"/>
</dbReference>
<feature type="domain" description="Reverse transcriptase" evidence="11">
    <location>
        <begin position="125"/>
        <end position="330"/>
    </location>
</feature>
<evidence type="ECO:0000313" key="13">
    <source>
        <dbReference type="Proteomes" id="UP000297739"/>
    </source>
</evidence>
<keyword evidence="13" id="KW-1185">Reference proteome</keyword>
<comment type="catalytic activity">
    <reaction evidence="9">
        <text>DNA(n) + a 2'-deoxyribonucleoside 5'-triphosphate = DNA(n+1) + diphosphate</text>
        <dbReference type="Rhea" id="RHEA:22508"/>
        <dbReference type="Rhea" id="RHEA-COMP:17339"/>
        <dbReference type="Rhea" id="RHEA-COMP:17340"/>
        <dbReference type="ChEBI" id="CHEBI:33019"/>
        <dbReference type="ChEBI" id="CHEBI:61560"/>
        <dbReference type="ChEBI" id="CHEBI:173112"/>
        <dbReference type="EC" id="2.7.7.49"/>
    </reaction>
</comment>
<organism evidence="12 13">
    <name type="scientific">Hymenobacter elongatus</name>
    <dbReference type="NCBI Taxonomy" id="877208"/>
    <lineage>
        <taxon>Bacteria</taxon>
        <taxon>Pseudomonadati</taxon>
        <taxon>Bacteroidota</taxon>
        <taxon>Cytophagia</taxon>
        <taxon>Cytophagales</taxon>
        <taxon>Hymenobacteraceae</taxon>
        <taxon>Hymenobacter</taxon>
    </lineage>
</organism>
<dbReference type="CDD" id="cd03487">
    <property type="entry name" value="RT_Bac_retron_II"/>
    <property type="match status" value="1"/>
</dbReference>
<evidence type="ECO:0000256" key="9">
    <source>
        <dbReference type="ARBA" id="ARBA00048173"/>
    </source>
</evidence>
<evidence type="ECO:0000256" key="3">
    <source>
        <dbReference type="ARBA" id="ARBA00022695"/>
    </source>
</evidence>
<dbReference type="GO" id="GO:0003964">
    <property type="term" value="F:RNA-directed DNA polymerase activity"/>
    <property type="evidence" value="ECO:0007669"/>
    <property type="project" value="UniProtKB-KW"/>
</dbReference>
<dbReference type="EMBL" id="SRLD01000019">
    <property type="protein sequence ID" value="TGE15974.1"/>
    <property type="molecule type" value="Genomic_DNA"/>
</dbReference>
<dbReference type="InterPro" id="IPR051083">
    <property type="entry name" value="GrpII_Intron_Splice-Mob/Def"/>
</dbReference>
<dbReference type="InterPro" id="IPR000477">
    <property type="entry name" value="RT_dom"/>
</dbReference>
<dbReference type="InterPro" id="IPR043502">
    <property type="entry name" value="DNA/RNA_pol_sf"/>
</dbReference>
<comment type="similarity">
    <text evidence="8">Belongs to the bacterial reverse transcriptase family.</text>
</comment>
<dbReference type="OrthoDB" id="9780724at2"/>
<comment type="caution">
    <text evidence="12">The sequence shown here is derived from an EMBL/GenBank/DDBJ whole genome shotgun (WGS) entry which is preliminary data.</text>
</comment>
<accession>A0A4Z0PKM5</accession>
<gene>
    <name evidence="12" type="ORF">E5J99_11125</name>
</gene>
<dbReference type="EC" id="2.7.7.49" evidence="1"/>
<evidence type="ECO:0000256" key="8">
    <source>
        <dbReference type="ARBA" id="ARBA00034120"/>
    </source>
</evidence>
<dbReference type="RefSeq" id="WP_135497872.1">
    <property type="nucleotide sequence ID" value="NZ_SRLD01000019.1"/>
</dbReference>
<dbReference type="Pfam" id="PF00078">
    <property type="entry name" value="RVT_1"/>
    <property type="match status" value="1"/>
</dbReference>
<keyword evidence="7" id="KW-0051">Antiviral defense</keyword>
<evidence type="ECO:0000256" key="1">
    <source>
        <dbReference type="ARBA" id="ARBA00012493"/>
    </source>
</evidence>
<dbReference type="PRINTS" id="PR00866">
    <property type="entry name" value="RNADNAPOLMS"/>
</dbReference>
<dbReference type="PANTHER" id="PTHR34047">
    <property type="entry name" value="NUCLEAR INTRON MATURASE 1, MITOCHONDRIAL-RELATED"/>
    <property type="match status" value="1"/>
</dbReference>
<evidence type="ECO:0000313" key="12">
    <source>
        <dbReference type="EMBL" id="TGE15974.1"/>
    </source>
</evidence>
<keyword evidence="2" id="KW-0808">Transferase</keyword>
<evidence type="ECO:0000259" key="11">
    <source>
        <dbReference type="PROSITE" id="PS50878"/>
    </source>
</evidence>
<dbReference type="PROSITE" id="PS50878">
    <property type="entry name" value="RT_POL"/>
    <property type="match status" value="1"/>
</dbReference>
<evidence type="ECO:0000256" key="5">
    <source>
        <dbReference type="ARBA" id="ARBA00022842"/>
    </source>
</evidence>
<evidence type="ECO:0000256" key="2">
    <source>
        <dbReference type="ARBA" id="ARBA00022679"/>
    </source>
</evidence>
<dbReference type="GO" id="GO:0051607">
    <property type="term" value="P:defense response to virus"/>
    <property type="evidence" value="ECO:0007669"/>
    <property type="project" value="UniProtKB-KW"/>
</dbReference>
<dbReference type="PANTHER" id="PTHR34047:SF7">
    <property type="entry name" value="RNA-DIRECTED DNA POLYMERASE"/>
    <property type="match status" value="1"/>
</dbReference>
<dbReference type="GO" id="GO:0046872">
    <property type="term" value="F:metal ion binding"/>
    <property type="evidence" value="ECO:0007669"/>
    <property type="project" value="UniProtKB-KW"/>
</dbReference>
<evidence type="ECO:0000256" key="4">
    <source>
        <dbReference type="ARBA" id="ARBA00022723"/>
    </source>
</evidence>
<proteinExistence type="inferred from homology"/>
<keyword evidence="5" id="KW-0460">Magnesium</keyword>
<evidence type="ECO:0000256" key="6">
    <source>
        <dbReference type="ARBA" id="ARBA00022918"/>
    </source>
</evidence>
<dbReference type="Proteomes" id="UP000297739">
    <property type="component" value="Unassembled WGS sequence"/>
</dbReference>
<evidence type="ECO:0000256" key="10">
    <source>
        <dbReference type="SAM" id="MobiDB-lite"/>
    </source>
</evidence>
<protein>
    <recommendedName>
        <fullName evidence="1">RNA-directed DNA polymerase</fullName>
        <ecNumber evidence="1">2.7.7.49</ecNumber>
    </recommendedName>
</protein>
<keyword evidence="4" id="KW-0479">Metal-binding</keyword>
<keyword evidence="6 12" id="KW-0695">RNA-directed DNA polymerase</keyword>
<sequence>MPEDLPPDAISATPDQPDAGTEEAAGQALEAVQHAELLRVLSPEYQAGFWAMLNAQKGRQPRPAPLLEIIDTAGLAVPFREVMDADTLARVLNAALALDVAENPQHKPKPLIGKVLNYYAFHKKTTRYSTFEIPKRTRGEMRVIKAPDHGLRRIQRLLLLCLTAAFTTCDKAAHGFVPGRSVLTNAQPHAGRRFVLNLDLKDFFTNTHYGRVERVLQLPPFSLLPAVARLVANLCCDQGSLPQGAPTSPLLTNAVCQRLDRRLRQLAKCHRATYTRYADDLTFSSQRPAFREPFYAELKVILDAEGYQENAQKRRLQLPNARQEVTGIVVNDQPNVPREYVRQIRAMLHNWETKGYEAASTTLRAHYRESKAGARHKGTAPKLEQVLAGKIAYLGMVRGSDSVEYTVFSQKLKSLGFDKENLAIMGILKVIKEKGVKEAIASKQV</sequence>
<evidence type="ECO:0000256" key="7">
    <source>
        <dbReference type="ARBA" id="ARBA00023118"/>
    </source>
</evidence>
<dbReference type="InterPro" id="IPR000123">
    <property type="entry name" value="Reverse_transcriptase_msDNA"/>
</dbReference>
<keyword evidence="3" id="KW-0548">Nucleotidyltransferase</keyword>
<dbReference type="GO" id="GO:0003723">
    <property type="term" value="F:RNA binding"/>
    <property type="evidence" value="ECO:0007669"/>
    <property type="project" value="InterPro"/>
</dbReference>
<name>A0A4Z0PKM5_9BACT</name>
<feature type="region of interest" description="Disordered" evidence="10">
    <location>
        <begin position="1"/>
        <end position="23"/>
    </location>
</feature>